<accession>A0A382V6T1</accession>
<proteinExistence type="predicted"/>
<evidence type="ECO:0000256" key="1">
    <source>
        <dbReference type="SAM" id="Phobius"/>
    </source>
</evidence>
<dbReference type="EMBL" id="UINC01149252">
    <property type="protein sequence ID" value="SVD41611.1"/>
    <property type="molecule type" value="Genomic_DNA"/>
</dbReference>
<name>A0A382V6T1_9ZZZZ</name>
<organism evidence="2">
    <name type="scientific">marine metagenome</name>
    <dbReference type="NCBI Taxonomy" id="408172"/>
    <lineage>
        <taxon>unclassified sequences</taxon>
        <taxon>metagenomes</taxon>
        <taxon>ecological metagenomes</taxon>
    </lineage>
</organism>
<reference evidence="2" key="1">
    <citation type="submission" date="2018-05" db="EMBL/GenBank/DDBJ databases">
        <authorList>
            <person name="Lanie J.A."/>
            <person name="Ng W.-L."/>
            <person name="Kazmierczak K.M."/>
            <person name="Andrzejewski T.M."/>
            <person name="Davidsen T.M."/>
            <person name="Wayne K.J."/>
            <person name="Tettelin H."/>
            <person name="Glass J.I."/>
            <person name="Rusch D."/>
            <person name="Podicherti R."/>
            <person name="Tsui H.-C.T."/>
            <person name="Winkler M.E."/>
        </authorList>
    </citation>
    <scope>NUCLEOTIDE SEQUENCE</scope>
</reference>
<sequence length="71" mass="7709">MTGLFLYSPIALGVIFVLIWATSLILVTIPAFSARGKTQVIRLSVAGLFLFAEAVLLITLAVLNSQEKIFQ</sequence>
<evidence type="ECO:0000313" key="2">
    <source>
        <dbReference type="EMBL" id="SVD41611.1"/>
    </source>
</evidence>
<keyword evidence="1" id="KW-0812">Transmembrane</keyword>
<feature type="transmembrane region" description="Helical" evidence="1">
    <location>
        <begin position="41"/>
        <end position="63"/>
    </location>
</feature>
<gene>
    <name evidence="2" type="ORF">METZ01_LOCUS394465</name>
</gene>
<protein>
    <submittedName>
        <fullName evidence="2">Uncharacterized protein</fullName>
    </submittedName>
</protein>
<feature type="transmembrane region" description="Helical" evidence="1">
    <location>
        <begin position="6"/>
        <end position="29"/>
    </location>
</feature>
<dbReference type="AlphaFoldDB" id="A0A382V6T1"/>
<keyword evidence="1" id="KW-1133">Transmembrane helix</keyword>
<keyword evidence="1" id="KW-0472">Membrane</keyword>